<gene>
    <name evidence="2" type="ORF">AAFF_G00003260</name>
</gene>
<accession>A0AAD7X3A1</accession>
<name>A0AAD7X3A1_9TELE</name>
<dbReference type="EMBL" id="JAINUG010000001">
    <property type="protein sequence ID" value="KAJ8418827.1"/>
    <property type="molecule type" value="Genomic_DNA"/>
</dbReference>
<dbReference type="AlphaFoldDB" id="A0AAD7X3A1"/>
<comment type="caution">
    <text evidence="2">The sequence shown here is derived from an EMBL/GenBank/DDBJ whole genome shotgun (WGS) entry which is preliminary data.</text>
</comment>
<protein>
    <submittedName>
        <fullName evidence="2">Uncharacterized protein</fullName>
    </submittedName>
</protein>
<proteinExistence type="predicted"/>
<evidence type="ECO:0000256" key="1">
    <source>
        <dbReference type="SAM" id="MobiDB-lite"/>
    </source>
</evidence>
<evidence type="ECO:0000313" key="3">
    <source>
        <dbReference type="Proteomes" id="UP001221898"/>
    </source>
</evidence>
<dbReference type="Proteomes" id="UP001221898">
    <property type="component" value="Unassembled WGS sequence"/>
</dbReference>
<keyword evidence="3" id="KW-1185">Reference proteome</keyword>
<feature type="region of interest" description="Disordered" evidence="1">
    <location>
        <begin position="19"/>
        <end position="55"/>
    </location>
</feature>
<evidence type="ECO:0000313" key="2">
    <source>
        <dbReference type="EMBL" id="KAJ8418827.1"/>
    </source>
</evidence>
<sequence length="107" mass="11486">MCQDLPCIAMAIRSLLPWRGDGEGLPQNSGIKGTAARFASHPEPQPSAHTPPFQHPPLEVLENVNRTTLAKLSQGSSWVNLSRAACLYQAPPVEGTVYSSIGHMQPA</sequence>
<organism evidence="2 3">
    <name type="scientific">Aldrovandia affinis</name>
    <dbReference type="NCBI Taxonomy" id="143900"/>
    <lineage>
        <taxon>Eukaryota</taxon>
        <taxon>Metazoa</taxon>
        <taxon>Chordata</taxon>
        <taxon>Craniata</taxon>
        <taxon>Vertebrata</taxon>
        <taxon>Euteleostomi</taxon>
        <taxon>Actinopterygii</taxon>
        <taxon>Neopterygii</taxon>
        <taxon>Teleostei</taxon>
        <taxon>Notacanthiformes</taxon>
        <taxon>Halosauridae</taxon>
        <taxon>Aldrovandia</taxon>
    </lineage>
</organism>
<reference evidence="2" key="1">
    <citation type="journal article" date="2023" name="Science">
        <title>Genome structures resolve the early diversification of teleost fishes.</title>
        <authorList>
            <person name="Parey E."/>
            <person name="Louis A."/>
            <person name="Montfort J."/>
            <person name="Bouchez O."/>
            <person name="Roques C."/>
            <person name="Iampietro C."/>
            <person name="Lluch J."/>
            <person name="Castinel A."/>
            <person name="Donnadieu C."/>
            <person name="Desvignes T."/>
            <person name="Floi Bucao C."/>
            <person name="Jouanno E."/>
            <person name="Wen M."/>
            <person name="Mejri S."/>
            <person name="Dirks R."/>
            <person name="Jansen H."/>
            <person name="Henkel C."/>
            <person name="Chen W.J."/>
            <person name="Zahm M."/>
            <person name="Cabau C."/>
            <person name="Klopp C."/>
            <person name="Thompson A.W."/>
            <person name="Robinson-Rechavi M."/>
            <person name="Braasch I."/>
            <person name="Lecointre G."/>
            <person name="Bobe J."/>
            <person name="Postlethwait J.H."/>
            <person name="Berthelot C."/>
            <person name="Roest Crollius H."/>
            <person name="Guiguen Y."/>
        </authorList>
    </citation>
    <scope>NUCLEOTIDE SEQUENCE</scope>
    <source>
        <strain evidence="2">NC1722</strain>
    </source>
</reference>